<dbReference type="SUPFAM" id="SSF54427">
    <property type="entry name" value="NTF2-like"/>
    <property type="match status" value="1"/>
</dbReference>
<gene>
    <name evidence="1" type="ORF">GCM10009547_08730</name>
</gene>
<dbReference type="RefSeq" id="WP_344601996.1">
    <property type="nucleotide sequence ID" value="NZ_BAAAHE010000007.1"/>
</dbReference>
<sequence>MTQPGWQPLLDAIETATDDRVKHALTMVARHVVAEVEGDIEGVLATLVPHPTYRFWGVGTNRSVLDGTGQVRGFYDALCGSGKNRLDYVLSRVVADASTVVTDGVIHHVLDGADLLGRVSTPVEPGRWYHVTYQSLIVWPIDPDTGLLTGEEVHLGEEHTVVREISPDELPHLGRASR</sequence>
<dbReference type="InterPro" id="IPR032710">
    <property type="entry name" value="NTF2-like_dom_sf"/>
</dbReference>
<comment type="caution">
    <text evidence="1">The sequence shown here is derived from an EMBL/GenBank/DDBJ whole genome shotgun (WGS) entry which is preliminary data.</text>
</comment>
<keyword evidence="2" id="KW-1185">Reference proteome</keyword>
<reference evidence="1 2" key="1">
    <citation type="journal article" date="2019" name="Int. J. Syst. Evol. Microbiol.">
        <title>The Global Catalogue of Microorganisms (GCM) 10K type strain sequencing project: providing services to taxonomists for standard genome sequencing and annotation.</title>
        <authorList>
            <consortium name="The Broad Institute Genomics Platform"/>
            <consortium name="The Broad Institute Genome Sequencing Center for Infectious Disease"/>
            <person name="Wu L."/>
            <person name="Ma J."/>
        </authorList>
    </citation>
    <scope>NUCLEOTIDE SEQUENCE [LARGE SCALE GENOMIC DNA]</scope>
    <source>
        <strain evidence="1 2">JCM 10671</strain>
    </source>
</reference>
<dbReference type="Gene3D" id="3.10.450.50">
    <property type="match status" value="1"/>
</dbReference>
<name>A0ABN1GD50_9ACTN</name>
<proteinExistence type="predicted"/>
<evidence type="ECO:0000313" key="1">
    <source>
        <dbReference type="EMBL" id="GAA0608973.1"/>
    </source>
</evidence>
<accession>A0ABN1GD50</accession>
<organism evidence="1 2">
    <name type="scientific">Sporichthya brevicatena</name>
    <dbReference type="NCBI Taxonomy" id="171442"/>
    <lineage>
        <taxon>Bacteria</taxon>
        <taxon>Bacillati</taxon>
        <taxon>Actinomycetota</taxon>
        <taxon>Actinomycetes</taxon>
        <taxon>Sporichthyales</taxon>
        <taxon>Sporichthyaceae</taxon>
        <taxon>Sporichthya</taxon>
    </lineage>
</organism>
<protein>
    <recommendedName>
        <fullName evidence="3">SnoaL-like domain-containing protein</fullName>
    </recommendedName>
</protein>
<dbReference type="Proteomes" id="UP001500957">
    <property type="component" value="Unassembled WGS sequence"/>
</dbReference>
<dbReference type="EMBL" id="BAAAHE010000007">
    <property type="protein sequence ID" value="GAA0608973.1"/>
    <property type="molecule type" value="Genomic_DNA"/>
</dbReference>
<evidence type="ECO:0000313" key="2">
    <source>
        <dbReference type="Proteomes" id="UP001500957"/>
    </source>
</evidence>
<evidence type="ECO:0008006" key="3">
    <source>
        <dbReference type="Google" id="ProtNLM"/>
    </source>
</evidence>